<feature type="region of interest" description="Disordered" evidence="1">
    <location>
        <begin position="1"/>
        <end position="58"/>
    </location>
</feature>
<evidence type="ECO:0000256" key="1">
    <source>
        <dbReference type="SAM" id="MobiDB-lite"/>
    </source>
</evidence>
<comment type="caution">
    <text evidence="2">The sequence shown here is derived from an EMBL/GenBank/DDBJ whole genome shotgun (WGS) entry which is preliminary data.</text>
</comment>
<feature type="compositionally biased region" description="Polar residues" evidence="1">
    <location>
        <begin position="1"/>
        <end position="12"/>
    </location>
</feature>
<accession>A0A4Y2BGI2</accession>
<evidence type="ECO:0000313" key="2">
    <source>
        <dbReference type="EMBL" id="GBL91330.1"/>
    </source>
</evidence>
<proteinExistence type="predicted"/>
<protein>
    <submittedName>
        <fullName evidence="2">Uncharacterized protein</fullName>
    </submittedName>
</protein>
<name>A0A4Y2BGI2_ARAVE</name>
<organism evidence="2 3">
    <name type="scientific">Araneus ventricosus</name>
    <name type="common">Orbweaver spider</name>
    <name type="synonym">Epeira ventricosa</name>
    <dbReference type="NCBI Taxonomy" id="182803"/>
    <lineage>
        <taxon>Eukaryota</taxon>
        <taxon>Metazoa</taxon>
        <taxon>Ecdysozoa</taxon>
        <taxon>Arthropoda</taxon>
        <taxon>Chelicerata</taxon>
        <taxon>Arachnida</taxon>
        <taxon>Araneae</taxon>
        <taxon>Araneomorphae</taxon>
        <taxon>Entelegynae</taxon>
        <taxon>Araneoidea</taxon>
        <taxon>Araneidae</taxon>
        <taxon>Araneus</taxon>
    </lineage>
</organism>
<gene>
    <name evidence="2" type="ORF">AVEN_203482_1</name>
</gene>
<sequence length="94" mass="10509">MEASLQADTSGADNLLNHQRKSASGKKAEDDPAQSAGTSLISPPPTMRASKTNRSRQCKKAAKCTVHLRCRFGSRNQSCADEWQEQKRKEQWLY</sequence>
<dbReference type="AlphaFoldDB" id="A0A4Y2BGI2"/>
<evidence type="ECO:0000313" key="3">
    <source>
        <dbReference type="Proteomes" id="UP000499080"/>
    </source>
</evidence>
<dbReference type="Proteomes" id="UP000499080">
    <property type="component" value="Unassembled WGS sequence"/>
</dbReference>
<dbReference type="EMBL" id="BGPR01000078">
    <property type="protein sequence ID" value="GBL91330.1"/>
    <property type="molecule type" value="Genomic_DNA"/>
</dbReference>
<keyword evidence="3" id="KW-1185">Reference proteome</keyword>
<reference evidence="2 3" key="1">
    <citation type="journal article" date="2019" name="Sci. Rep.">
        <title>Orb-weaving spider Araneus ventricosus genome elucidates the spidroin gene catalogue.</title>
        <authorList>
            <person name="Kono N."/>
            <person name="Nakamura H."/>
            <person name="Ohtoshi R."/>
            <person name="Moran D.A.P."/>
            <person name="Shinohara A."/>
            <person name="Yoshida Y."/>
            <person name="Fujiwara M."/>
            <person name="Mori M."/>
            <person name="Tomita M."/>
            <person name="Arakawa K."/>
        </authorList>
    </citation>
    <scope>NUCLEOTIDE SEQUENCE [LARGE SCALE GENOMIC DNA]</scope>
</reference>